<keyword evidence="4" id="KW-1185">Reference proteome</keyword>
<evidence type="ECO:0000256" key="1">
    <source>
        <dbReference type="SAM" id="MobiDB-lite"/>
    </source>
</evidence>
<evidence type="ECO:0000313" key="3">
    <source>
        <dbReference type="EMBL" id="KAF2723734.1"/>
    </source>
</evidence>
<organism evidence="3 4">
    <name type="scientific">Polychaeton citri CBS 116435</name>
    <dbReference type="NCBI Taxonomy" id="1314669"/>
    <lineage>
        <taxon>Eukaryota</taxon>
        <taxon>Fungi</taxon>
        <taxon>Dikarya</taxon>
        <taxon>Ascomycota</taxon>
        <taxon>Pezizomycotina</taxon>
        <taxon>Dothideomycetes</taxon>
        <taxon>Dothideomycetidae</taxon>
        <taxon>Capnodiales</taxon>
        <taxon>Capnodiaceae</taxon>
        <taxon>Polychaeton</taxon>
    </lineage>
</organism>
<feature type="chain" id="PRO_5040291732" evidence="2">
    <location>
        <begin position="19"/>
        <end position="301"/>
    </location>
</feature>
<comment type="caution">
    <text evidence="3">The sequence shown here is derived from an EMBL/GenBank/DDBJ whole genome shotgun (WGS) entry which is preliminary data.</text>
</comment>
<dbReference type="OrthoDB" id="3909290at2759"/>
<protein>
    <submittedName>
        <fullName evidence="3">Uncharacterized protein</fullName>
    </submittedName>
</protein>
<proteinExistence type="predicted"/>
<gene>
    <name evidence="3" type="ORF">K431DRAFT_282826</name>
</gene>
<feature type="signal peptide" evidence="2">
    <location>
        <begin position="1"/>
        <end position="18"/>
    </location>
</feature>
<dbReference type="Proteomes" id="UP000799441">
    <property type="component" value="Unassembled WGS sequence"/>
</dbReference>
<keyword evidence="2" id="KW-0732">Signal</keyword>
<reference evidence="3" key="1">
    <citation type="journal article" date="2020" name="Stud. Mycol.">
        <title>101 Dothideomycetes genomes: a test case for predicting lifestyles and emergence of pathogens.</title>
        <authorList>
            <person name="Haridas S."/>
            <person name="Albert R."/>
            <person name="Binder M."/>
            <person name="Bloem J."/>
            <person name="Labutti K."/>
            <person name="Salamov A."/>
            <person name="Andreopoulos B."/>
            <person name="Baker S."/>
            <person name="Barry K."/>
            <person name="Bills G."/>
            <person name="Bluhm B."/>
            <person name="Cannon C."/>
            <person name="Castanera R."/>
            <person name="Culley D."/>
            <person name="Daum C."/>
            <person name="Ezra D."/>
            <person name="Gonzalez J."/>
            <person name="Henrissat B."/>
            <person name="Kuo A."/>
            <person name="Liang C."/>
            <person name="Lipzen A."/>
            <person name="Lutzoni F."/>
            <person name="Magnuson J."/>
            <person name="Mondo S."/>
            <person name="Nolan M."/>
            <person name="Ohm R."/>
            <person name="Pangilinan J."/>
            <person name="Park H.-J."/>
            <person name="Ramirez L."/>
            <person name="Alfaro M."/>
            <person name="Sun H."/>
            <person name="Tritt A."/>
            <person name="Yoshinaga Y."/>
            <person name="Zwiers L.-H."/>
            <person name="Turgeon B."/>
            <person name="Goodwin S."/>
            <person name="Spatafora J."/>
            <person name="Crous P."/>
            <person name="Grigoriev I."/>
        </authorList>
    </citation>
    <scope>NUCLEOTIDE SEQUENCE</scope>
    <source>
        <strain evidence="3">CBS 116435</strain>
    </source>
</reference>
<feature type="compositionally biased region" description="Low complexity" evidence="1">
    <location>
        <begin position="239"/>
        <end position="272"/>
    </location>
</feature>
<feature type="region of interest" description="Disordered" evidence="1">
    <location>
        <begin position="233"/>
        <end position="272"/>
    </location>
</feature>
<name>A0A9P4URA9_9PEZI</name>
<evidence type="ECO:0000256" key="2">
    <source>
        <dbReference type="SAM" id="SignalP"/>
    </source>
</evidence>
<sequence>MHSNILIALAIVPSVISAGNVLRRQLSDSAEDYLASICLPTSSTGEPDPNAPCNALYALELGCIYGPESAQGYLSNCEGASASGAYCSATDGSRQDNATQRACACESQLFPEYDACMLCYKAHGAGDDDFIPSSLMRSASSSYCAATASPTLGLAEYLYAVVTSAYPSYASTTPYSAEETFATFSDPIGNKTAVSYYFTPSVTGSVAYAVPAETNLSSLNTESGQIVPTASANNEAAVSHGGSTRTSTGSNSISTTASRGSQSGTTSGSAAAASDTGNAAMKIEMGALAGLAAVAAVAAAL</sequence>
<accession>A0A9P4URA9</accession>
<evidence type="ECO:0000313" key="4">
    <source>
        <dbReference type="Proteomes" id="UP000799441"/>
    </source>
</evidence>
<dbReference type="EMBL" id="MU003775">
    <property type="protein sequence ID" value="KAF2723734.1"/>
    <property type="molecule type" value="Genomic_DNA"/>
</dbReference>
<dbReference type="AlphaFoldDB" id="A0A9P4URA9"/>